<dbReference type="Proteomes" id="UP001596237">
    <property type="component" value="Unassembled WGS sequence"/>
</dbReference>
<evidence type="ECO:0000256" key="2">
    <source>
        <dbReference type="SAM" id="MobiDB-lite"/>
    </source>
</evidence>
<dbReference type="Gene3D" id="1.10.260.40">
    <property type="entry name" value="lambda repressor-like DNA-binding domains"/>
    <property type="match status" value="1"/>
</dbReference>
<dbReference type="Pfam" id="PF01381">
    <property type="entry name" value="HTH_3"/>
    <property type="match status" value="1"/>
</dbReference>
<dbReference type="CDD" id="cd00093">
    <property type="entry name" value="HTH_XRE"/>
    <property type="match status" value="1"/>
</dbReference>
<evidence type="ECO:0000256" key="1">
    <source>
        <dbReference type="SAM" id="Coils"/>
    </source>
</evidence>
<dbReference type="InterPro" id="IPR010982">
    <property type="entry name" value="Lambda_DNA-bd_dom_sf"/>
</dbReference>
<dbReference type="SUPFAM" id="SSF47413">
    <property type="entry name" value="lambda repressor-like DNA-binding domains"/>
    <property type="match status" value="1"/>
</dbReference>
<dbReference type="InterPro" id="IPR001387">
    <property type="entry name" value="Cro/C1-type_HTH"/>
</dbReference>
<name>A0ABW1WYA8_9HYPH</name>
<protein>
    <submittedName>
        <fullName evidence="4">Helix-turn-helix domain-containing protein</fullName>
    </submittedName>
</protein>
<feature type="domain" description="HTH cro/C1-type" evidence="3">
    <location>
        <begin position="38"/>
        <end position="91"/>
    </location>
</feature>
<evidence type="ECO:0000313" key="4">
    <source>
        <dbReference type="EMBL" id="MFC6392591.1"/>
    </source>
</evidence>
<keyword evidence="1" id="KW-0175">Coiled coil</keyword>
<organism evidence="4 5">
    <name type="scientific">Methylorubrum zatmanii</name>
    <dbReference type="NCBI Taxonomy" id="29429"/>
    <lineage>
        <taxon>Bacteria</taxon>
        <taxon>Pseudomonadati</taxon>
        <taxon>Pseudomonadota</taxon>
        <taxon>Alphaproteobacteria</taxon>
        <taxon>Hyphomicrobiales</taxon>
        <taxon>Methylobacteriaceae</taxon>
        <taxon>Methylorubrum</taxon>
    </lineage>
</organism>
<comment type="caution">
    <text evidence="4">The sequence shown here is derived from an EMBL/GenBank/DDBJ whole genome shotgun (WGS) entry which is preliminary data.</text>
</comment>
<reference evidence="5" key="1">
    <citation type="journal article" date="2019" name="Int. J. Syst. Evol. Microbiol.">
        <title>The Global Catalogue of Microorganisms (GCM) 10K type strain sequencing project: providing services to taxonomists for standard genome sequencing and annotation.</title>
        <authorList>
            <consortium name="The Broad Institute Genomics Platform"/>
            <consortium name="The Broad Institute Genome Sequencing Center for Infectious Disease"/>
            <person name="Wu L."/>
            <person name="Ma J."/>
        </authorList>
    </citation>
    <scope>NUCLEOTIDE SEQUENCE [LARGE SCALE GENOMIC DNA]</scope>
    <source>
        <strain evidence="5">CCUG 36916</strain>
    </source>
</reference>
<feature type="region of interest" description="Disordered" evidence="2">
    <location>
        <begin position="112"/>
        <end position="136"/>
    </location>
</feature>
<dbReference type="SMART" id="SM00530">
    <property type="entry name" value="HTH_XRE"/>
    <property type="match status" value="1"/>
</dbReference>
<dbReference type="PROSITE" id="PS50943">
    <property type="entry name" value="HTH_CROC1"/>
    <property type="match status" value="1"/>
</dbReference>
<feature type="coiled-coil region" evidence="1">
    <location>
        <begin position="24"/>
        <end position="69"/>
    </location>
</feature>
<keyword evidence="5" id="KW-1185">Reference proteome</keyword>
<gene>
    <name evidence="4" type="ORF">ACFQDP_25155</name>
</gene>
<proteinExistence type="predicted"/>
<evidence type="ECO:0000313" key="5">
    <source>
        <dbReference type="Proteomes" id="UP001596237"/>
    </source>
</evidence>
<evidence type="ECO:0000259" key="3">
    <source>
        <dbReference type="PROSITE" id="PS50943"/>
    </source>
</evidence>
<dbReference type="EMBL" id="JBHSTT010000118">
    <property type="protein sequence ID" value="MFC6392591.1"/>
    <property type="molecule type" value="Genomic_DNA"/>
</dbReference>
<accession>A0ABW1WYA8</accession>
<dbReference type="RefSeq" id="WP_012753477.1">
    <property type="nucleotide sequence ID" value="NZ_JBHSTT010000118.1"/>
</dbReference>
<sequence>MSGYRTVSLDEVMAKLPPERQQRIKQKTEQILLEQATLRELRNALGVTQEKLAKSLDVAQENVSRLEDRNDPKLSTLAAYVKALGGTLELQAVFPDGSTVKLRRASAAIKRAGARPNRVKITPAEPVRTGHDEAVA</sequence>